<evidence type="ECO:0000259" key="6">
    <source>
        <dbReference type="Pfam" id="PF12698"/>
    </source>
</evidence>
<comment type="subcellular location">
    <subcellularLocation>
        <location evidence="1">Membrane</location>
        <topology evidence="1">Multi-pass membrane protein</topology>
    </subcellularLocation>
</comment>
<protein>
    <submittedName>
        <fullName evidence="7">ABC transporter permease</fullName>
    </submittedName>
</protein>
<dbReference type="RefSeq" id="WP_377198924.1">
    <property type="nucleotide sequence ID" value="NZ_JBHUHF010000001.1"/>
</dbReference>
<evidence type="ECO:0000256" key="2">
    <source>
        <dbReference type="ARBA" id="ARBA00022692"/>
    </source>
</evidence>
<organism evidence="7 8">
    <name type="scientific">Promicromonospora aerolata</name>
    <dbReference type="NCBI Taxonomy" id="195749"/>
    <lineage>
        <taxon>Bacteria</taxon>
        <taxon>Bacillati</taxon>
        <taxon>Actinomycetota</taxon>
        <taxon>Actinomycetes</taxon>
        <taxon>Micrococcales</taxon>
        <taxon>Promicromonosporaceae</taxon>
        <taxon>Promicromonospora</taxon>
    </lineage>
</organism>
<evidence type="ECO:0000256" key="1">
    <source>
        <dbReference type="ARBA" id="ARBA00004141"/>
    </source>
</evidence>
<feature type="transmembrane region" description="Helical" evidence="5">
    <location>
        <begin position="39"/>
        <end position="60"/>
    </location>
</feature>
<feature type="transmembrane region" description="Helical" evidence="5">
    <location>
        <begin position="242"/>
        <end position="265"/>
    </location>
</feature>
<feature type="transmembrane region" description="Helical" evidence="5">
    <location>
        <begin position="193"/>
        <end position="221"/>
    </location>
</feature>
<reference evidence="8" key="1">
    <citation type="journal article" date="2019" name="Int. J. Syst. Evol. Microbiol.">
        <title>The Global Catalogue of Microorganisms (GCM) 10K type strain sequencing project: providing services to taxonomists for standard genome sequencing and annotation.</title>
        <authorList>
            <consortium name="The Broad Institute Genomics Platform"/>
            <consortium name="The Broad Institute Genome Sequencing Center for Infectious Disease"/>
            <person name="Wu L."/>
            <person name="Ma J."/>
        </authorList>
    </citation>
    <scope>NUCLEOTIDE SEQUENCE [LARGE SCALE GENOMIC DNA]</scope>
    <source>
        <strain evidence="8">CCM 7043</strain>
    </source>
</reference>
<accession>A0ABW4VEP9</accession>
<evidence type="ECO:0000313" key="8">
    <source>
        <dbReference type="Proteomes" id="UP001597338"/>
    </source>
</evidence>
<evidence type="ECO:0000256" key="4">
    <source>
        <dbReference type="ARBA" id="ARBA00023136"/>
    </source>
</evidence>
<keyword evidence="3 5" id="KW-1133">Transmembrane helix</keyword>
<dbReference type="EMBL" id="JBHUHF010000001">
    <property type="protein sequence ID" value="MFD2027162.1"/>
    <property type="molecule type" value="Genomic_DNA"/>
</dbReference>
<sequence length="418" mass="43674">MNRNEAAGSTSSTRKGDGVSNAWMVVATREIVVRALNKGFLIGLGVTVAMIGGLIGFTSYMESRTQSFDVAVVAGDESAATALESAAAEAASDDRKVELSVVRVDDVAAAEQALDEETADAWLSSGATPGTDGWTLSGWREPDTDLTQLIETTVRDQVLAGHAAEAGTTMAALTAGSEVETERLDGNPVDPEIVFVAGFVLAFLFFIGAVGSGQMIAGSVIEEKQSRLVEIIATAVPLRQLLAGKIIGSSVIALGQNLLLAVVGLVGASFTDLSAILPAMTTTMIWFVVFFTVGFVAVAALYAVAGSLASRTEDLQYTTSPLMMLLMGVYVVTFSADGVLERVLSYIPPASIVSMPVRVLNGDALWWEPLVALLILVLATFGAVLLAERAYRGALMQTGGRVTWKTALAADRGTTLGA</sequence>
<dbReference type="Proteomes" id="UP001597338">
    <property type="component" value="Unassembled WGS sequence"/>
</dbReference>
<evidence type="ECO:0000256" key="5">
    <source>
        <dbReference type="SAM" id="Phobius"/>
    </source>
</evidence>
<dbReference type="Pfam" id="PF12698">
    <property type="entry name" value="ABC2_membrane_3"/>
    <property type="match status" value="1"/>
</dbReference>
<keyword evidence="2 5" id="KW-0812">Transmembrane</keyword>
<evidence type="ECO:0000313" key="7">
    <source>
        <dbReference type="EMBL" id="MFD2027162.1"/>
    </source>
</evidence>
<keyword evidence="4 5" id="KW-0472">Membrane</keyword>
<feature type="transmembrane region" description="Helical" evidence="5">
    <location>
        <begin position="364"/>
        <end position="387"/>
    </location>
</feature>
<feature type="transmembrane region" description="Helical" evidence="5">
    <location>
        <begin position="317"/>
        <end position="336"/>
    </location>
</feature>
<comment type="caution">
    <text evidence="7">The sequence shown here is derived from an EMBL/GenBank/DDBJ whole genome shotgun (WGS) entry which is preliminary data.</text>
</comment>
<feature type="domain" description="ABC-2 type transporter transmembrane" evidence="6">
    <location>
        <begin position="38"/>
        <end position="387"/>
    </location>
</feature>
<proteinExistence type="predicted"/>
<dbReference type="InterPro" id="IPR013525">
    <property type="entry name" value="ABC2_TM"/>
</dbReference>
<gene>
    <name evidence="7" type="ORF">ACFSL2_16740</name>
</gene>
<feature type="transmembrane region" description="Helical" evidence="5">
    <location>
        <begin position="285"/>
        <end position="305"/>
    </location>
</feature>
<evidence type="ECO:0000256" key="3">
    <source>
        <dbReference type="ARBA" id="ARBA00022989"/>
    </source>
</evidence>
<name>A0ABW4VEP9_9MICO</name>
<keyword evidence="8" id="KW-1185">Reference proteome</keyword>